<sequence length="413" mass="45323">MSGDAAEPLATIAASVPNVPGDDATASGLPAPGDLSLRDRVVVEVSAAADVVVRTAASTLLAATVTPFSVGRTVARRERDNLGFYAELGALHDPERSFPRPTSMPTVRRKRANHVAQAVANGPVEALAFDSPFEAVNPALRSFWKTLDRNNVAHAQHWRHADGPRPTLCVIHGFLASPYLLNGLFLQLPWFYQAGFDILLYTLPFHGARASRLSPFSGHGFFSHGLTGVAEAMAQAVHDFRIFVDYLESTGVEQIGVTGISLGGYTTSLIGSVDDRMKVVMPNVPVVDIGALVQQWFPASTMVEAGLNWGGIDREISDGSLAYSSALNYQPLVPKERRLIITGLGDRLAPPEQSLRLWRHWDRPAMHWFPGNHLLHVSQPDYLRRMTHFLRDNDFMPDEWRSNNRARVSPPKG</sequence>
<dbReference type="Proteomes" id="UP000535543">
    <property type="component" value="Unassembled WGS sequence"/>
</dbReference>
<gene>
    <name evidence="2" type="ORF">FGL95_21425</name>
</gene>
<keyword evidence="3" id="KW-1185">Reference proteome</keyword>
<name>A0A848KLS3_9NOCA</name>
<dbReference type="SUPFAM" id="SSF53474">
    <property type="entry name" value="alpha/beta-Hydrolases"/>
    <property type="match status" value="1"/>
</dbReference>
<dbReference type="InterPro" id="IPR029058">
    <property type="entry name" value="AB_hydrolase_fold"/>
</dbReference>
<feature type="domain" description="Peptidase S9 prolyl oligopeptidase catalytic" evidence="1">
    <location>
        <begin position="237"/>
        <end position="361"/>
    </location>
</feature>
<dbReference type="Gene3D" id="3.40.50.1820">
    <property type="entry name" value="alpha/beta hydrolase"/>
    <property type="match status" value="1"/>
</dbReference>
<organism evidence="2 3">
    <name type="scientific">Antrihabitans stalactiti</name>
    <dbReference type="NCBI Taxonomy" id="2584121"/>
    <lineage>
        <taxon>Bacteria</taxon>
        <taxon>Bacillati</taxon>
        <taxon>Actinomycetota</taxon>
        <taxon>Actinomycetes</taxon>
        <taxon>Mycobacteriales</taxon>
        <taxon>Nocardiaceae</taxon>
        <taxon>Antrihabitans</taxon>
    </lineage>
</organism>
<accession>A0A848KLS3</accession>
<dbReference type="Pfam" id="PF00326">
    <property type="entry name" value="Peptidase_S9"/>
    <property type="match status" value="1"/>
</dbReference>
<dbReference type="InterPro" id="IPR001375">
    <property type="entry name" value="Peptidase_S9_cat"/>
</dbReference>
<reference evidence="2 3" key="1">
    <citation type="submission" date="2019-05" db="EMBL/GenBank/DDBJ databases">
        <authorList>
            <person name="Lee S.D."/>
        </authorList>
    </citation>
    <scope>NUCLEOTIDE SEQUENCE [LARGE SCALE GENOMIC DNA]</scope>
    <source>
        <strain evidence="2 3">YC2-7</strain>
    </source>
</reference>
<keyword evidence="2" id="KW-0378">Hydrolase</keyword>
<comment type="caution">
    <text evidence="2">The sequence shown here is derived from an EMBL/GenBank/DDBJ whole genome shotgun (WGS) entry which is preliminary data.</text>
</comment>
<dbReference type="AlphaFoldDB" id="A0A848KLS3"/>
<protein>
    <submittedName>
        <fullName evidence="2">Alpha/beta hydrolase</fullName>
    </submittedName>
</protein>
<dbReference type="GO" id="GO:0008236">
    <property type="term" value="F:serine-type peptidase activity"/>
    <property type="evidence" value="ECO:0007669"/>
    <property type="project" value="InterPro"/>
</dbReference>
<evidence type="ECO:0000259" key="1">
    <source>
        <dbReference type="Pfam" id="PF00326"/>
    </source>
</evidence>
<evidence type="ECO:0000313" key="2">
    <source>
        <dbReference type="EMBL" id="NMN97602.1"/>
    </source>
</evidence>
<dbReference type="GO" id="GO:0006508">
    <property type="term" value="P:proteolysis"/>
    <property type="evidence" value="ECO:0007669"/>
    <property type="project" value="InterPro"/>
</dbReference>
<proteinExistence type="predicted"/>
<evidence type="ECO:0000313" key="3">
    <source>
        <dbReference type="Proteomes" id="UP000535543"/>
    </source>
</evidence>
<reference evidence="2 3" key="2">
    <citation type="submission" date="2020-06" db="EMBL/GenBank/DDBJ databases">
        <title>Antribacter stalactiti gen. nov., sp. nov., a new member of the family Nacardiaceae isolated from a cave.</title>
        <authorList>
            <person name="Kim I.S."/>
        </authorList>
    </citation>
    <scope>NUCLEOTIDE SEQUENCE [LARGE SCALE GENOMIC DNA]</scope>
    <source>
        <strain evidence="2 3">YC2-7</strain>
    </source>
</reference>
<dbReference type="EMBL" id="VCQU01000008">
    <property type="protein sequence ID" value="NMN97602.1"/>
    <property type="molecule type" value="Genomic_DNA"/>
</dbReference>